<sequence length="794" mass="80492">MRAHPPLSLLVPAMGAWAVAAVLIGVPDAAAASTVVAAVVACAAIAATWLAASRGWRPSPARAVALLALLAAASAVVGAGVAVGEPLRSPASLERASGDSVSMDVELVVDGHVTAARSAPFGAGHRVRFPGTLVAAVSSDGGASPGGLSVPVVAFGAVSGKAPVIGSTIRCSGTIQRTSPGEDAAFLFFADDTLKVVAEPTMILGWAEKLRSGLHDVAARLPGDGGDLLPGLAIGDTSSVTDELDTAMKHSALSHLTAVSGANCAVVVALVALIAGALGAPRWLRVVCALVALGGFVVLVTPEPSVVRAAVMASLVLFAFVSGRVVGGIAALAVAVILILAVDPWLARDVGFVLSALATFGLLVFAPPLAALLARWMPRALALAVAIPLAAQVACQPILVLLDPTLPLSGIAANMLAEPAAPLATILGLASCLVIPVLPGAGAGIAWLAWVPAAWIAQVARTVDGLPFGRLPWIGGAAGVVITAVVVGLALWLVIRGRADGVRRPAAATMVLLLIAGAYGGSLAGASVSRLLTRPSDWMFAACDIGQGDAVLVQDGDRHALVDVGPDPKPLAHCLDELGVRRIDLLVLTHYDLDHVGGVDAVVGRVDQAIVGLPGRDADTRIPAKLSAGGARVVRGVAGMSGRLGELDWGVIWPEARARDMMSGNDGSVTVTFSGRGVRSIFLGDLGEDSQNAMMAAARPTPVDVVKVAHHGSADQSEELYRRLRARVGLISVGVDNGYGHPTAKLLGILVRTGTDALRTDLQGMILIAPGPDGTLRTWSERRADAPVPVGGPG</sequence>
<protein>
    <submittedName>
        <fullName evidence="8">MBL fold metallo-hydrolase</fullName>
    </submittedName>
</protein>
<evidence type="ECO:0000313" key="8">
    <source>
        <dbReference type="EMBL" id="THG35187.1"/>
    </source>
</evidence>
<feature type="transmembrane region" description="Helical" evidence="6">
    <location>
        <begin position="313"/>
        <end position="340"/>
    </location>
</feature>
<feature type="transmembrane region" description="Helical" evidence="6">
    <location>
        <begin position="7"/>
        <end position="26"/>
    </location>
</feature>
<dbReference type="Pfam" id="PF03772">
    <property type="entry name" value="Competence"/>
    <property type="match status" value="1"/>
</dbReference>
<dbReference type="NCBIfam" id="TIGR00360">
    <property type="entry name" value="ComEC_N-term"/>
    <property type="match status" value="1"/>
</dbReference>
<evidence type="ECO:0000313" key="9">
    <source>
        <dbReference type="Proteomes" id="UP000307380"/>
    </source>
</evidence>
<keyword evidence="2" id="KW-1003">Cell membrane</keyword>
<dbReference type="EMBL" id="SSSN01000003">
    <property type="protein sequence ID" value="THG35187.1"/>
    <property type="molecule type" value="Genomic_DNA"/>
</dbReference>
<keyword evidence="9" id="KW-1185">Reference proteome</keyword>
<comment type="caution">
    <text evidence="8">The sequence shown here is derived from an EMBL/GenBank/DDBJ whole genome shotgun (WGS) entry which is preliminary data.</text>
</comment>
<feature type="transmembrane region" description="Helical" evidence="6">
    <location>
        <begin position="380"/>
        <end position="402"/>
    </location>
</feature>
<reference evidence="8 9" key="1">
    <citation type="submission" date="2019-04" db="EMBL/GenBank/DDBJ databases">
        <authorList>
            <person name="Jiang L."/>
        </authorList>
    </citation>
    <scope>NUCLEOTIDE SEQUENCE [LARGE SCALE GENOMIC DNA]</scope>
    <source>
        <strain evidence="8 9">YIM 131861</strain>
    </source>
</reference>
<evidence type="ECO:0000256" key="4">
    <source>
        <dbReference type="ARBA" id="ARBA00022989"/>
    </source>
</evidence>
<dbReference type="SUPFAM" id="SSF56281">
    <property type="entry name" value="Metallo-hydrolase/oxidoreductase"/>
    <property type="match status" value="1"/>
</dbReference>
<name>A0A4V3WUB5_9MICO</name>
<keyword evidence="8" id="KW-0378">Hydrolase</keyword>
<proteinExistence type="predicted"/>
<dbReference type="GO" id="GO:0005886">
    <property type="term" value="C:plasma membrane"/>
    <property type="evidence" value="ECO:0007669"/>
    <property type="project" value="UniProtKB-SubCell"/>
</dbReference>
<dbReference type="InterPro" id="IPR052159">
    <property type="entry name" value="Competence_DNA_uptake"/>
</dbReference>
<feature type="transmembrane region" description="Helical" evidence="6">
    <location>
        <begin position="471"/>
        <end position="495"/>
    </location>
</feature>
<comment type="subcellular location">
    <subcellularLocation>
        <location evidence="1">Cell membrane</location>
        <topology evidence="1">Multi-pass membrane protein</topology>
    </subcellularLocation>
</comment>
<evidence type="ECO:0000256" key="5">
    <source>
        <dbReference type="ARBA" id="ARBA00023136"/>
    </source>
</evidence>
<accession>A0A4V3WUB5</accession>
<evidence type="ECO:0000256" key="1">
    <source>
        <dbReference type="ARBA" id="ARBA00004651"/>
    </source>
</evidence>
<dbReference type="PANTHER" id="PTHR30619:SF1">
    <property type="entry name" value="RECOMBINATION PROTEIN 2"/>
    <property type="match status" value="1"/>
</dbReference>
<gene>
    <name evidence="8" type="ORF">E6C70_03740</name>
</gene>
<keyword evidence="4 6" id="KW-1133">Transmembrane helix</keyword>
<feature type="transmembrane region" description="Helical" evidence="6">
    <location>
        <begin position="283"/>
        <end position="301"/>
    </location>
</feature>
<evidence type="ECO:0000256" key="3">
    <source>
        <dbReference type="ARBA" id="ARBA00022692"/>
    </source>
</evidence>
<feature type="transmembrane region" description="Helical" evidence="6">
    <location>
        <begin position="423"/>
        <end position="451"/>
    </location>
</feature>
<dbReference type="InterPro" id="IPR036866">
    <property type="entry name" value="RibonucZ/Hydroxyglut_hydro"/>
</dbReference>
<dbReference type="AlphaFoldDB" id="A0A4V3WUB5"/>
<dbReference type="SMART" id="SM00849">
    <property type="entry name" value="Lactamase_B"/>
    <property type="match status" value="1"/>
</dbReference>
<dbReference type="InterPro" id="IPR001279">
    <property type="entry name" value="Metallo-B-lactamas"/>
</dbReference>
<dbReference type="PANTHER" id="PTHR30619">
    <property type="entry name" value="DNA INTERNALIZATION/COMPETENCE PROTEIN COMEC/REC2"/>
    <property type="match status" value="1"/>
</dbReference>
<keyword evidence="5 6" id="KW-0472">Membrane</keyword>
<evidence type="ECO:0000259" key="7">
    <source>
        <dbReference type="SMART" id="SM00849"/>
    </source>
</evidence>
<dbReference type="Proteomes" id="UP000307380">
    <property type="component" value="Unassembled WGS sequence"/>
</dbReference>
<dbReference type="CDD" id="cd07731">
    <property type="entry name" value="ComA-like_MBL-fold"/>
    <property type="match status" value="1"/>
</dbReference>
<dbReference type="Pfam" id="PF00753">
    <property type="entry name" value="Lactamase_B"/>
    <property type="match status" value="1"/>
</dbReference>
<dbReference type="RefSeq" id="WP_136422331.1">
    <property type="nucleotide sequence ID" value="NZ_SSSN01000003.1"/>
</dbReference>
<dbReference type="GO" id="GO:0016787">
    <property type="term" value="F:hydrolase activity"/>
    <property type="evidence" value="ECO:0007669"/>
    <property type="project" value="UniProtKB-KW"/>
</dbReference>
<keyword evidence="3 6" id="KW-0812">Transmembrane</keyword>
<dbReference type="OrthoDB" id="7177610at2"/>
<dbReference type="InterPro" id="IPR035681">
    <property type="entry name" value="ComA-like_MBL"/>
</dbReference>
<evidence type="ECO:0000256" key="6">
    <source>
        <dbReference type="SAM" id="Phobius"/>
    </source>
</evidence>
<feature type="transmembrane region" description="Helical" evidence="6">
    <location>
        <begin position="32"/>
        <end position="52"/>
    </location>
</feature>
<feature type="transmembrane region" description="Helical" evidence="6">
    <location>
        <begin position="64"/>
        <end position="83"/>
    </location>
</feature>
<feature type="transmembrane region" description="Helical" evidence="6">
    <location>
        <begin position="252"/>
        <end position="276"/>
    </location>
</feature>
<dbReference type="InterPro" id="IPR004477">
    <property type="entry name" value="ComEC_N"/>
</dbReference>
<evidence type="ECO:0000256" key="2">
    <source>
        <dbReference type="ARBA" id="ARBA00022475"/>
    </source>
</evidence>
<feature type="domain" description="Metallo-beta-lactamase" evidence="7">
    <location>
        <begin position="547"/>
        <end position="735"/>
    </location>
</feature>
<feature type="transmembrane region" description="Helical" evidence="6">
    <location>
        <begin position="507"/>
        <end position="526"/>
    </location>
</feature>
<feature type="transmembrane region" description="Helical" evidence="6">
    <location>
        <begin position="352"/>
        <end position="374"/>
    </location>
</feature>
<dbReference type="Gene3D" id="3.60.15.10">
    <property type="entry name" value="Ribonuclease Z/Hydroxyacylglutathione hydrolase-like"/>
    <property type="match status" value="1"/>
</dbReference>
<organism evidence="8 9">
    <name type="scientific">Orlajensenia flava</name>
    <dbReference type="NCBI Taxonomy" id="2565934"/>
    <lineage>
        <taxon>Bacteria</taxon>
        <taxon>Bacillati</taxon>
        <taxon>Actinomycetota</taxon>
        <taxon>Actinomycetes</taxon>
        <taxon>Micrococcales</taxon>
        <taxon>Microbacteriaceae</taxon>
        <taxon>Orlajensenia</taxon>
    </lineage>
</organism>